<evidence type="ECO:0000313" key="1">
    <source>
        <dbReference type="EMBL" id="KAJ1188578.1"/>
    </source>
</evidence>
<organism evidence="1 2">
    <name type="scientific">Pleurodeles waltl</name>
    <name type="common">Iberian ribbed newt</name>
    <dbReference type="NCBI Taxonomy" id="8319"/>
    <lineage>
        <taxon>Eukaryota</taxon>
        <taxon>Metazoa</taxon>
        <taxon>Chordata</taxon>
        <taxon>Craniata</taxon>
        <taxon>Vertebrata</taxon>
        <taxon>Euteleostomi</taxon>
        <taxon>Amphibia</taxon>
        <taxon>Batrachia</taxon>
        <taxon>Caudata</taxon>
        <taxon>Salamandroidea</taxon>
        <taxon>Salamandridae</taxon>
        <taxon>Pleurodelinae</taxon>
        <taxon>Pleurodeles</taxon>
    </lineage>
</organism>
<dbReference type="Proteomes" id="UP001066276">
    <property type="component" value="Chromosome 3_1"/>
</dbReference>
<gene>
    <name evidence="1" type="ORF">NDU88_005337</name>
</gene>
<reference evidence="1" key="1">
    <citation type="journal article" date="2022" name="bioRxiv">
        <title>Sequencing and chromosome-scale assembly of the giantPleurodeles waltlgenome.</title>
        <authorList>
            <person name="Brown T."/>
            <person name="Elewa A."/>
            <person name="Iarovenko S."/>
            <person name="Subramanian E."/>
            <person name="Araus A.J."/>
            <person name="Petzold A."/>
            <person name="Susuki M."/>
            <person name="Suzuki K.-i.T."/>
            <person name="Hayashi T."/>
            <person name="Toyoda A."/>
            <person name="Oliveira C."/>
            <person name="Osipova E."/>
            <person name="Leigh N.D."/>
            <person name="Simon A."/>
            <person name="Yun M.H."/>
        </authorList>
    </citation>
    <scope>NUCLEOTIDE SEQUENCE</scope>
    <source>
        <strain evidence="1">20211129_DDA</strain>
        <tissue evidence="1">Liver</tissue>
    </source>
</reference>
<dbReference type="EMBL" id="JANPWB010000005">
    <property type="protein sequence ID" value="KAJ1188578.1"/>
    <property type="molecule type" value="Genomic_DNA"/>
</dbReference>
<comment type="caution">
    <text evidence="1">The sequence shown here is derived from an EMBL/GenBank/DDBJ whole genome shotgun (WGS) entry which is preliminary data.</text>
</comment>
<name>A0AAV7UIA5_PLEWA</name>
<sequence>MASHGDDGCCLLGGPLQRLPQDLTNPKEAYGLNALEAWAVRHLFRGLCCATSGPLGCVVMGDCTRAPQWASQENHLAAHIID</sequence>
<proteinExistence type="predicted"/>
<dbReference type="AlphaFoldDB" id="A0AAV7UIA5"/>
<evidence type="ECO:0000313" key="2">
    <source>
        <dbReference type="Proteomes" id="UP001066276"/>
    </source>
</evidence>
<protein>
    <submittedName>
        <fullName evidence="1">Uncharacterized protein</fullName>
    </submittedName>
</protein>
<keyword evidence="2" id="KW-1185">Reference proteome</keyword>
<accession>A0AAV7UIA5</accession>